<proteinExistence type="inferred from homology"/>
<feature type="domain" description="Peptidase C14 caspase" evidence="6">
    <location>
        <begin position="6"/>
        <end position="238"/>
    </location>
</feature>
<dbReference type="SUPFAM" id="SSF52540">
    <property type="entry name" value="P-loop containing nucleoside triphosphate hydrolases"/>
    <property type="match status" value="1"/>
</dbReference>
<dbReference type="OrthoDB" id="3197455at2"/>
<dbReference type="PANTHER" id="PTHR43788:SF8">
    <property type="entry name" value="DNA-BINDING PROTEIN SMUBP-2"/>
    <property type="match status" value="1"/>
</dbReference>
<accession>A0A646KAG0</accession>
<comment type="caution">
    <text evidence="9">The sequence shown here is derived from an EMBL/GenBank/DDBJ whole genome shotgun (WGS) entry which is preliminary data.</text>
</comment>
<feature type="domain" description="DNA2/NAM7 helicase-like C-terminal" evidence="8">
    <location>
        <begin position="993"/>
        <end position="1175"/>
    </location>
</feature>
<dbReference type="Pfam" id="PF13087">
    <property type="entry name" value="AAA_12"/>
    <property type="match status" value="1"/>
</dbReference>
<organism evidence="9 10">
    <name type="scientific">Streptomyces jumonjinensis</name>
    <dbReference type="NCBI Taxonomy" id="1945"/>
    <lineage>
        <taxon>Bacteria</taxon>
        <taxon>Bacillati</taxon>
        <taxon>Actinomycetota</taxon>
        <taxon>Actinomycetes</taxon>
        <taxon>Kitasatosporales</taxon>
        <taxon>Streptomycetaceae</taxon>
        <taxon>Streptomyces</taxon>
    </lineage>
</organism>
<dbReference type="GO" id="GO:0004197">
    <property type="term" value="F:cysteine-type endopeptidase activity"/>
    <property type="evidence" value="ECO:0007669"/>
    <property type="project" value="InterPro"/>
</dbReference>
<dbReference type="CDD" id="cd18808">
    <property type="entry name" value="SF1_C_Upf1"/>
    <property type="match status" value="1"/>
</dbReference>
<evidence type="ECO:0000259" key="8">
    <source>
        <dbReference type="Pfam" id="PF13087"/>
    </source>
</evidence>
<evidence type="ECO:0000256" key="5">
    <source>
        <dbReference type="ARBA" id="ARBA00022840"/>
    </source>
</evidence>
<dbReference type="GO" id="GO:0005524">
    <property type="term" value="F:ATP binding"/>
    <property type="evidence" value="ECO:0007669"/>
    <property type="project" value="UniProtKB-KW"/>
</dbReference>
<dbReference type="GO" id="GO:0006508">
    <property type="term" value="P:proteolysis"/>
    <property type="evidence" value="ECO:0007669"/>
    <property type="project" value="InterPro"/>
</dbReference>
<dbReference type="PANTHER" id="PTHR43788">
    <property type="entry name" value="DNA2/NAM7 HELICASE FAMILY MEMBER"/>
    <property type="match status" value="1"/>
</dbReference>
<evidence type="ECO:0000256" key="3">
    <source>
        <dbReference type="ARBA" id="ARBA00022801"/>
    </source>
</evidence>
<keyword evidence="10" id="KW-1185">Reference proteome</keyword>
<protein>
    <submittedName>
        <fullName evidence="9">Peptidase C14</fullName>
    </submittedName>
</protein>
<dbReference type="GO" id="GO:0003678">
    <property type="term" value="F:DNA helicase activity"/>
    <property type="evidence" value="ECO:0007669"/>
    <property type="project" value="UniProtKB-ARBA"/>
</dbReference>
<dbReference type="InterPro" id="IPR050534">
    <property type="entry name" value="Coronavir_polyprotein_1ab"/>
</dbReference>
<keyword evidence="5" id="KW-0067">ATP-binding</keyword>
<dbReference type="RefSeq" id="WP_153520864.1">
    <property type="nucleotide sequence ID" value="NZ_JBEPDZ010000037.1"/>
</dbReference>
<dbReference type="Gene3D" id="3.40.50.300">
    <property type="entry name" value="P-loop containing nucleotide triphosphate hydrolases"/>
    <property type="match status" value="3"/>
</dbReference>
<keyword evidence="3" id="KW-0378">Hydrolase</keyword>
<evidence type="ECO:0000259" key="6">
    <source>
        <dbReference type="Pfam" id="PF00656"/>
    </source>
</evidence>
<evidence type="ECO:0000313" key="10">
    <source>
        <dbReference type="Proteomes" id="UP000419138"/>
    </source>
</evidence>
<name>A0A646KAG0_STRJU</name>
<feature type="domain" description="DNA2/NAM7 helicase helicase" evidence="7">
    <location>
        <begin position="566"/>
        <end position="643"/>
    </location>
</feature>
<dbReference type="Pfam" id="PF13086">
    <property type="entry name" value="AAA_11"/>
    <property type="match status" value="2"/>
</dbReference>
<keyword evidence="2" id="KW-0547">Nucleotide-binding</keyword>
<sequence>MSDNDRYAMLIGVSMYDSDRYHDLPPVRADLHYMRAVLESTEIGMYNDCAMVAEPTRAEMLHAVESFLEDRQSSETALLYFSGHGEFCEADNQLYFLTRDTDPDDLPGTAVSAEFLERTLQSCRASSKIVLLDCCSSGSVVQGWTAKGATDSSDRPRPSTLLQPTGVYFITASDALQAASAMAPAGSSLGTSRFTGEIVEGLRTGRIKESAGWITPDDLFEYLTSQMARDGVPEEQRPTKSTIRATHSLVLARSVARSVSLPPPPPGAAESVPSSPALLKARELAALHAQDGVEWQRLLRYYVHCLTAQAASGTLPDRDKGLDSAYFLLGRGSETIQSGLGAVLPAPKKLPKPRSGGVPTRVDAPQEYWYGYPAVTLPERGGDGRRRTAVRIAPLLIQPMELAPDENGRDTLRPSGVPALHTGVITELLADDEAADLLARWQPTWQEGNGTQMVRAVRELLTELGLPELEPLDLSVLSEHSVMQSLRPGAHNAAVLLVPSGVERVATGALVDNLLQISARTGQIPGTALGALLTGDGPNTGPDTGPDTDPDADPDAFGAVVAPGPCNESQERVIASAMTRPLTVATGPPGTGKSEVVTAVVTTALAAGQSVLVASTNNEAVNVVAERCDAISPGLLMRTGNSAALEREAATLERLLAEPVEPPSRGSATVAGDLRNRHAGAAAQRAEAAALVGEETRLLELVRERDERAAGLGLSVELLEGLWAGAGPAALVRWEERARKAAGARWFSLGRWRRGRALSALTTALSALTSALSALTTAPAAARTTALSADQASPWPAWAAERPAPPELLIELADAVGVERALRELVPGHLRRDEEELKQARLASAAGLSEVSGELSRAVAAEAMARGHSLMSQRLQALRRRSGYQKSQRNLLAHIKGWAISTHSVRQLELVPQLFDLVVIDEASQCSIPSVLPLLFRAKRALIIGDPMQLGHIAGITAEQERQARVRSGLSAAVLEDHRLTHHVYSAYHAAAQHGETALLLDEHYRCHPAIAAVVNGYCYAGRLQVLTDVRTQAPALDPMGVVAPAPVLGWIDVPDGDSARGGDGRSWRNAAEAETVRRTVNELLTRLPEHATVGVVTPFLAQKEALARVWADDERVRVGTVHAFQGGQRDVMVLSPVATDNTPPRTTHWAASQVNLWNVAVTRAKSQLLTVGSHAFWRGQAGLPALLAERSVVLGERAHGVPDPYRGSGTSVPRHREELADRLQQYLGSRGITALERAATVGGHLVDLLFTVDGENTAVLIDMGPHHGQDPARHMRLTHARGDLLVGLPSGGAGADTCPVARTVRVPAWRILTGGPVLESLFD</sequence>
<dbReference type="Pfam" id="PF00656">
    <property type="entry name" value="Peptidase_C14"/>
    <property type="match status" value="1"/>
</dbReference>
<evidence type="ECO:0000256" key="2">
    <source>
        <dbReference type="ARBA" id="ARBA00022741"/>
    </source>
</evidence>
<comment type="similarity">
    <text evidence="1">Belongs to the DNA2/NAM7 helicase family.</text>
</comment>
<reference evidence="9 10" key="1">
    <citation type="submission" date="2019-05" db="EMBL/GenBank/DDBJ databases">
        <title>Comparative genomics and metabolomics analyses of clavulanic acid producing Streptomyces species provides insight into specialized metabolism and evolution of beta-lactam biosynthetic gene clusters.</title>
        <authorList>
            <person name="Moore M.A."/>
            <person name="Cruz-Morales P."/>
            <person name="Barona Gomez F."/>
            <person name="Kapil T."/>
        </authorList>
    </citation>
    <scope>NUCLEOTIDE SEQUENCE [LARGE SCALE GENOMIC DNA]</scope>
    <source>
        <strain evidence="9 10">NRRL 5741</strain>
    </source>
</reference>
<dbReference type="InterPro" id="IPR041679">
    <property type="entry name" value="DNA2/NAM7-like_C"/>
</dbReference>
<evidence type="ECO:0000256" key="1">
    <source>
        <dbReference type="ARBA" id="ARBA00007913"/>
    </source>
</evidence>
<dbReference type="InterPro" id="IPR027417">
    <property type="entry name" value="P-loop_NTPase"/>
</dbReference>
<evidence type="ECO:0000313" key="9">
    <source>
        <dbReference type="EMBL" id="MQS99153.1"/>
    </source>
</evidence>
<dbReference type="Gene3D" id="3.40.50.1460">
    <property type="match status" value="1"/>
</dbReference>
<dbReference type="InterPro" id="IPR047187">
    <property type="entry name" value="SF1_C_Upf1"/>
</dbReference>
<gene>
    <name evidence="9" type="ORF">FF041_02735</name>
</gene>
<dbReference type="InterPro" id="IPR029030">
    <property type="entry name" value="Caspase-like_dom_sf"/>
</dbReference>
<keyword evidence="4" id="KW-0347">Helicase</keyword>
<feature type="domain" description="DNA2/NAM7 helicase helicase" evidence="7">
    <location>
        <begin position="906"/>
        <end position="950"/>
    </location>
</feature>
<dbReference type="InterPro" id="IPR011600">
    <property type="entry name" value="Pept_C14_caspase"/>
</dbReference>
<evidence type="ECO:0000259" key="7">
    <source>
        <dbReference type="Pfam" id="PF13086"/>
    </source>
</evidence>
<dbReference type="InterPro" id="IPR041677">
    <property type="entry name" value="DNA2/NAM7_AAA_11"/>
</dbReference>
<dbReference type="SUPFAM" id="SSF52129">
    <property type="entry name" value="Caspase-like"/>
    <property type="match status" value="1"/>
</dbReference>
<dbReference type="EMBL" id="VCLA01000023">
    <property type="protein sequence ID" value="MQS99153.1"/>
    <property type="molecule type" value="Genomic_DNA"/>
</dbReference>
<dbReference type="NCBIfam" id="NF047832">
    <property type="entry name" value="caspase_w_EACC1"/>
    <property type="match status" value="1"/>
</dbReference>
<evidence type="ECO:0000256" key="4">
    <source>
        <dbReference type="ARBA" id="ARBA00022806"/>
    </source>
</evidence>
<dbReference type="Proteomes" id="UP000419138">
    <property type="component" value="Unassembled WGS sequence"/>
</dbReference>